<evidence type="ECO:0000259" key="2">
    <source>
        <dbReference type="Pfam" id="PF00437"/>
    </source>
</evidence>
<dbReference type="CDD" id="cd01130">
    <property type="entry name" value="VirB11-like_ATPase"/>
    <property type="match status" value="1"/>
</dbReference>
<dbReference type="GO" id="GO:0016887">
    <property type="term" value="F:ATP hydrolysis activity"/>
    <property type="evidence" value="ECO:0007669"/>
    <property type="project" value="InterPro"/>
</dbReference>
<protein>
    <submittedName>
        <fullName evidence="3">Pilus assembly protein CpaF</fullName>
    </submittedName>
</protein>
<name>A0A1H5MPA4_9MICO</name>
<comment type="similarity">
    <text evidence="1">Belongs to the GSP E family.</text>
</comment>
<dbReference type="InterPro" id="IPR001482">
    <property type="entry name" value="T2SS/T4SS_dom"/>
</dbReference>
<dbReference type="Pfam" id="PF00437">
    <property type="entry name" value="T2SSE"/>
    <property type="match status" value="1"/>
</dbReference>
<dbReference type="EMBL" id="FNTX01000002">
    <property type="protein sequence ID" value="SEE91053.1"/>
    <property type="molecule type" value="Genomic_DNA"/>
</dbReference>
<dbReference type="STRING" id="648782.SAMN04488554_3529"/>
<sequence length="397" mass="42029">MPRPTPTPPLSRATEIDAVRESLLNESGPRGMDSPVRPAEVSRAVRDSAGVRGDRDLLTLDRTARAELLGAGPVLQPLLDDPEVSDVVVNGDGTVWVDRGAGLRVMPGRLRAGRELATRLAATAGQRLDDAAPVAEGRLPDGTRLHALLPPLCAEGAVLSLRTMRNCAFRLEELQATGMLDSRGAQVLDRLVEVRANVLVSGATGTGKTTLVASALTRVPPAERIICIEEAAELAPDHPHVLHLQVRRPNVQGAGEVTLPDLVRTAMRMRPDRLVLGECRGAEVRDVLGALNTGHDGGWATVHANAARDVPARLVALGALAGMSPATVAVQARSAVHAVLHLVRRDGRRRLAEVAVLRADGADGFRAELALRAGAGNELIEAEAWPELARTLDGADR</sequence>
<dbReference type="RefSeq" id="WP_089774303.1">
    <property type="nucleotide sequence ID" value="NZ_FNTX01000002.1"/>
</dbReference>
<dbReference type="OrthoDB" id="9810761at2"/>
<dbReference type="InterPro" id="IPR027417">
    <property type="entry name" value="P-loop_NTPase"/>
</dbReference>
<dbReference type="InterPro" id="IPR022399">
    <property type="entry name" value="TadA-like_ATPase"/>
</dbReference>
<dbReference type="NCBIfam" id="TIGR03819">
    <property type="entry name" value="heli_sec_ATPase"/>
    <property type="match status" value="1"/>
</dbReference>
<keyword evidence="4" id="KW-1185">Reference proteome</keyword>
<dbReference type="PANTHER" id="PTHR30486">
    <property type="entry name" value="TWITCHING MOTILITY PROTEIN PILT"/>
    <property type="match status" value="1"/>
</dbReference>
<evidence type="ECO:0000313" key="3">
    <source>
        <dbReference type="EMBL" id="SEE91053.1"/>
    </source>
</evidence>
<organism evidence="3 4">
    <name type="scientific">Ruania alba</name>
    <dbReference type="NCBI Taxonomy" id="648782"/>
    <lineage>
        <taxon>Bacteria</taxon>
        <taxon>Bacillati</taxon>
        <taxon>Actinomycetota</taxon>
        <taxon>Actinomycetes</taxon>
        <taxon>Micrococcales</taxon>
        <taxon>Ruaniaceae</taxon>
        <taxon>Ruania</taxon>
    </lineage>
</organism>
<dbReference type="Proteomes" id="UP000199220">
    <property type="component" value="Unassembled WGS sequence"/>
</dbReference>
<dbReference type="InterPro" id="IPR050921">
    <property type="entry name" value="T4SS_GSP_E_ATPase"/>
</dbReference>
<proteinExistence type="inferred from homology"/>
<evidence type="ECO:0000256" key="1">
    <source>
        <dbReference type="ARBA" id="ARBA00006611"/>
    </source>
</evidence>
<reference evidence="4" key="1">
    <citation type="submission" date="2016-10" db="EMBL/GenBank/DDBJ databases">
        <authorList>
            <person name="Varghese N."/>
            <person name="Submissions S."/>
        </authorList>
    </citation>
    <scope>NUCLEOTIDE SEQUENCE [LARGE SCALE GENOMIC DNA]</scope>
    <source>
        <strain evidence="4">DSM 21368</strain>
    </source>
</reference>
<accession>A0A1H5MPA4</accession>
<evidence type="ECO:0000313" key="4">
    <source>
        <dbReference type="Proteomes" id="UP000199220"/>
    </source>
</evidence>
<dbReference type="AlphaFoldDB" id="A0A1H5MPA4"/>
<feature type="domain" description="Bacterial type II secretion system protein E" evidence="2">
    <location>
        <begin position="76"/>
        <end position="345"/>
    </location>
</feature>
<dbReference type="Gene3D" id="3.40.50.300">
    <property type="entry name" value="P-loop containing nucleotide triphosphate hydrolases"/>
    <property type="match status" value="1"/>
</dbReference>
<dbReference type="PANTHER" id="PTHR30486:SF6">
    <property type="entry name" value="TYPE IV PILUS RETRACTATION ATPASE PILT"/>
    <property type="match status" value="1"/>
</dbReference>
<gene>
    <name evidence="3" type="ORF">SAMN04488554_3529</name>
</gene>
<dbReference type="Gene3D" id="3.30.450.90">
    <property type="match status" value="1"/>
</dbReference>
<dbReference type="SUPFAM" id="SSF52540">
    <property type="entry name" value="P-loop containing nucleoside triphosphate hydrolases"/>
    <property type="match status" value="1"/>
</dbReference>